<feature type="domain" description="Periplasmic binding protein" evidence="5">
    <location>
        <begin position="34"/>
        <end position="289"/>
    </location>
</feature>
<evidence type="ECO:0000313" key="6">
    <source>
        <dbReference type="EMBL" id="MDQ0516834.1"/>
    </source>
</evidence>
<sequence length="348" mass="36442">MKLIMGLAAAALLASATFVVGEAHAQALAGKKVGIAAREITNDYNRDIIAGATSVLKDNGAEVVVTDGGTDPRKHNENIESLINSGVAGIIVQLGDPQQLAPVVAKANAAGIPVITTSIGSKTEGAIADVGGDEALMAAMLARSLLSSIDYKGTVIGFWVPGAPLLETRKRVFEAVLADYPNVKVQWVPTEHSAAKVQTQMEDLLTANPEKGSIAGVWGAYDLLVSGATEAVRRSGRDEIKIASIDGDKIGFQMLLDEGSPFVATIVQDVPAIGKLAAENITAAIGGKKDFPSAIFTEVYVATHNNGVAATEKRWGEGFWEDSGIAKADVEQRWPQDAPLVVVRPVLP</sequence>
<proteinExistence type="inferred from homology"/>
<protein>
    <submittedName>
        <fullName evidence="6">ABC-type sugar transport system substrate-binding protein</fullName>
    </submittedName>
</protein>
<dbReference type="InterPro" id="IPR025997">
    <property type="entry name" value="SBP_2_dom"/>
</dbReference>
<reference evidence="6 7" key="1">
    <citation type="submission" date="2023-07" db="EMBL/GenBank/DDBJ databases">
        <title>Genomic Encyclopedia of Type Strains, Phase IV (KMG-IV): sequencing the most valuable type-strain genomes for metagenomic binning, comparative biology and taxonomic classification.</title>
        <authorList>
            <person name="Goeker M."/>
        </authorList>
    </citation>
    <scope>NUCLEOTIDE SEQUENCE [LARGE SCALE GENOMIC DNA]</scope>
    <source>
        <strain evidence="6 7">B1-1</strain>
    </source>
</reference>
<dbReference type="InterPro" id="IPR028082">
    <property type="entry name" value="Peripla_BP_I"/>
</dbReference>
<accession>A0ABU0M797</accession>
<keyword evidence="6" id="KW-0813">Transport</keyword>
<dbReference type="SUPFAM" id="SSF53822">
    <property type="entry name" value="Periplasmic binding protein-like I"/>
    <property type="match status" value="1"/>
</dbReference>
<feature type="signal peptide" evidence="4">
    <location>
        <begin position="1"/>
        <end position="25"/>
    </location>
</feature>
<name>A0ABU0M797_9HYPH</name>
<keyword evidence="3 4" id="KW-0732">Signal</keyword>
<dbReference type="PANTHER" id="PTHR46847">
    <property type="entry name" value="D-ALLOSE-BINDING PERIPLASMIC PROTEIN-RELATED"/>
    <property type="match status" value="1"/>
</dbReference>
<dbReference type="Proteomes" id="UP001223743">
    <property type="component" value="Unassembled WGS sequence"/>
</dbReference>
<evidence type="ECO:0000313" key="7">
    <source>
        <dbReference type="Proteomes" id="UP001223743"/>
    </source>
</evidence>
<comment type="caution">
    <text evidence="6">The sequence shown here is derived from an EMBL/GenBank/DDBJ whole genome shotgun (WGS) entry which is preliminary data.</text>
</comment>
<comment type="subcellular location">
    <subcellularLocation>
        <location evidence="1">Cell envelope</location>
    </subcellularLocation>
</comment>
<keyword evidence="7" id="KW-1185">Reference proteome</keyword>
<keyword evidence="6" id="KW-0762">Sugar transport</keyword>
<evidence type="ECO:0000256" key="4">
    <source>
        <dbReference type="SAM" id="SignalP"/>
    </source>
</evidence>
<dbReference type="RefSeq" id="WP_266279100.1">
    <property type="nucleotide sequence ID" value="NZ_JAPKNF010000001.1"/>
</dbReference>
<evidence type="ECO:0000256" key="2">
    <source>
        <dbReference type="ARBA" id="ARBA00007639"/>
    </source>
</evidence>
<evidence type="ECO:0000256" key="1">
    <source>
        <dbReference type="ARBA" id="ARBA00004196"/>
    </source>
</evidence>
<gene>
    <name evidence="6" type="ORF">QO015_002447</name>
</gene>
<evidence type="ECO:0000256" key="3">
    <source>
        <dbReference type="ARBA" id="ARBA00022729"/>
    </source>
</evidence>
<dbReference type="Pfam" id="PF13407">
    <property type="entry name" value="Peripla_BP_4"/>
    <property type="match status" value="1"/>
</dbReference>
<dbReference type="PANTHER" id="PTHR46847:SF1">
    <property type="entry name" value="D-ALLOSE-BINDING PERIPLASMIC PROTEIN-RELATED"/>
    <property type="match status" value="1"/>
</dbReference>
<comment type="similarity">
    <text evidence="2">Belongs to the bacterial solute-binding protein 2 family.</text>
</comment>
<organism evidence="6 7">
    <name type="scientific">Kaistia geumhonensis</name>
    <dbReference type="NCBI Taxonomy" id="410839"/>
    <lineage>
        <taxon>Bacteria</taxon>
        <taxon>Pseudomonadati</taxon>
        <taxon>Pseudomonadota</taxon>
        <taxon>Alphaproteobacteria</taxon>
        <taxon>Hyphomicrobiales</taxon>
        <taxon>Kaistiaceae</taxon>
        <taxon>Kaistia</taxon>
    </lineage>
</organism>
<dbReference type="EMBL" id="JAUSWJ010000001">
    <property type="protein sequence ID" value="MDQ0516834.1"/>
    <property type="molecule type" value="Genomic_DNA"/>
</dbReference>
<feature type="chain" id="PRO_5045055778" evidence="4">
    <location>
        <begin position="26"/>
        <end position="348"/>
    </location>
</feature>
<dbReference type="Gene3D" id="3.40.50.2300">
    <property type="match status" value="2"/>
</dbReference>
<evidence type="ECO:0000259" key="5">
    <source>
        <dbReference type="Pfam" id="PF13407"/>
    </source>
</evidence>